<dbReference type="InterPro" id="IPR009056">
    <property type="entry name" value="Cyt_c-like_dom"/>
</dbReference>
<evidence type="ECO:0000256" key="3">
    <source>
        <dbReference type="ARBA" id="ARBA00022692"/>
    </source>
</evidence>
<dbReference type="AlphaFoldDB" id="A0A3B1ANY6"/>
<comment type="subcellular location">
    <subcellularLocation>
        <location evidence="1">Membrane</location>
    </subcellularLocation>
</comment>
<keyword evidence="5 8" id="KW-1133">Transmembrane helix</keyword>
<keyword evidence="3 8" id="KW-0812">Transmembrane</keyword>
<accession>A0A3B1ANY6</accession>
<dbReference type="PROSITE" id="PS51007">
    <property type="entry name" value="CYTC"/>
    <property type="match status" value="1"/>
</dbReference>
<dbReference type="GO" id="GO:0016020">
    <property type="term" value="C:membrane"/>
    <property type="evidence" value="ECO:0007669"/>
    <property type="project" value="UniProtKB-SubCell"/>
</dbReference>
<evidence type="ECO:0000256" key="2">
    <source>
        <dbReference type="ARBA" id="ARBA00022617"/>
    </source>
</evidence>
<dbReference type="SUPFAM" id="SSF46626">
    <property type="entry name" value="Cytochrome c"/>
    <property type="match status" value="1"/>
</dbReference>
<evidence type="ECO:0000313" key="10">
    <source>
        <dbReference type="EMBL" id="VAX01594.1"/>
    </source>
</evidence>
<evidence type="ECO:0000256" key="8">
    <source>
        <dbReference type="SAM" id="Phobius"/>
    </source>
</evidence>
<proteinExistence type="predicted"/>
<name>A0A3B1ANY6_9ZZZZ</name>
<dbReference type="EMBL" id="UOFU01000231">
    <property type="protein sequence ID" value="VAX01594.1"/>
    <property type="molecule type" value="Genomic_DNA"/>
</dbReference>
<sequence length="235" mass="26716">MPQAAFAAGGSNLDLDEANIDLADKVSLRNGAKLFVDYCLNCHSAELMRYSRIGQDLDMTDEELIAELLPANGKIGDTMEIVMQPKEAAQWFGTAPPDLSVLMRVRGEDWVYSYLRAFYRDESRPWGVNNSVFKDVAMPHALWELQGLQEAEVETHTDEDGYERETITGFKLAEPGSLSPEAYDNAVRDLVNFMAYVSEPSKMQRLALGKWVLGFLFIFLILVYLLKKEYWKDIR</sequence>
<keyword evidence="7 8" id="KW-0472">Membrane</keyword>
<keyword evidence="6" id="KW-0408">Iron</keyword>
<evidence type="ECO:0000256" key="4">
    <source>
        <dbReference type="ARBA" id="ARBA00022723"/>
    </source>
</evidence>
<organism evidence="10">
    <name type="scientific">hydrothermal vent metagenome</name>
    <dbReference type="NCBI Taxonomy" id="652676"/>
    <lineage>
        <taxon>unclassified sequences</taxon>
        <taxon>metagenomes</taxon>
        <taxon>ecological metagenomes</taxon>
    </lineage>
</organism>
<dbReference type="GO" id="GO:0020037">
    <property type="term" value="F:heme binding"/>
    <property type="evidence" value="ECO:0007669"/>
    <property type="project" value="InterPro"/>
</dbReference>
<dbReference type="GO" id="GO:0009055">
    <property type="term" value="F:electron transfer activity"/>
    <property type="evidence" value="ECO:0007669"/>
    <property type="project" value="InterPro"/>
</dbReference>
<evidence type="ECO:0000259" key="9">
    <source>
        <dbReference type="PROSITE" id="PS51007"/>
    </source>
</evidence>
<dbReference type="GO" id="GO:0046872">
    <property type="term" value="F:metal ion binding"/>
    <property type="evidence" value="ECO:0007669"/>
    <property type="project" value="UniProtKB-KW"/>
</dbReference>
<evidence type="ECO:0000256" key="1">
    <source>
        <dbReference type="ARBA" id="ARBA00004370"/>
    </source>
</evidence>
<feature type="transmembrane region" description="Helical" evidence="8">
    <location>
        <begin position="208"/>
        <end position="226"/>
    </location>
</feature>
<protein>
    <submittedName>
        <fullName evidence="10">Ubiquinol-cytochrome C reductase, cytochrome C1 subunit</fullName>
    </submittedName>
</protein>
<dbReference type="InterPro" id="IPR002326">
    <property type="entry name" value="Cyt_c1"/>
</dbReference>
<dbReference type="Pfam" id="PF02167">
    <property type="entry name" value="Cytochrom_C1"/>
    <property type="match status" value="2"/>
</dbReference>
<evidence type="ECO:0000256" key="7">
    <source>
        <dbReference type="ARBA" id="ARBA00023136"/>
    </source>
</evidence>
<keyword evidence="4" id="KW-0479">Metal-binding</keyword>
<dbReference type="InterPro" id="IPR036909">
    <property type="entry name" value="Cyt_c-like_dom_sf"/>
</dbReference>
<reference evidence="10" key="1">
    <citation type="submission" date="2018-06" db="EMBL/GenBank/DDBJ databases">
        <authorList>
            <person name="Zhirakovskaya E."/>
        </authorList>
    </citation>
    <scope>NUCLEOTIDE SEQUENCE</scope>
</reference>
<keyword evidence="2" id="KW-0349">Heme</keyword>
<evidence type="ECO:0000256" key="6">
    <source>
        <dbReference type="ARBA" id="ARBA00023004"/>
    </source>
</evidence>
<dbReference type="PANTHER" id="PTHR10266:SF3">
    <property type="entry name" value="CYTOCHROME C1, HEME PROTEIN, MITOCHONDRIAL"/>
    <property type="match status" value="1"/>
</dbReference>
<dbReference type="Gene3D" id="1.10.760.10">
    <property type="entry name" value="Cytochrome c-like domain"/>
    <property type="match status" value="1"/>
</dbReference>
<gene>
    <name evidence="10" type="ORF">MNBD_GAMMA20-1778</name>
</gene>
<feature type="domain" description="Cytochrome c" evidence="9">
    <location>
        <begin position="26"/>
        <end position="201"/>
    </location>
</feature>
<dbReference type="PANTHER" id="PTHR10266">
    <property type="entry name" value="CYTOCHROME C1"/>
    <property type="match status" value="1"/>
</dbReference>
<evidence type="ECO:0000256" key="5">
    <source>
        <dbReference type="ARBA" id="ARBA00022989"/>
    </source>
</evidence>